<dbReference type="AlphaFoldDB" id="A0A4P6Q902"/>
<evidence type="ECO:0000313" key="3">
    <source>
        <dbReference type="Proteomes" id="UP000292235"/>
    </source>
</evidence>
<feature type="region of interest" description="Disordered" evidence="1">
    <location>
        <begin position="21"/>
        <end position="43"/>
    </location>
</feature>
<protein>
    <submittedName>
        <fullName evidence="2">Uncharacterized protein</fullName>
    </submittedName>
</protein>
<keyword evidence="3" id="KW-1185">Reference proteome</keyword>
<accession>A0A4P6Q902</accession>
<evidence type="ECO:0000313" key="2">
    <source>
        <dbReference type="EMBL" id="QBI56041.1"/>
    </source>
</evidence>
<evidence type="ECO:0000256" key="1">
    <source>
        <dbReference type="SAM" id="MobiDB-lite"/>
    </source>
</evidence>
<dbReference type="Proteomes" id="UP000292235">
    <property type="component" value="Chromosome"/>
</dbReference>
<proteinExistence type="predicted"/>
<dbReference type="EMBL" id="CP036455">
    <property type="protein sequence ID" value="QBI56041.1"/>
    <property type="molecule type" value="Genomic_DNA"/>
</dbReference>
<gene>
    <name evidence="2" type="ORF">EKD16_21430</name>
</gene>
<sequence length="43" mass="4692">MHTAQPHRRSHRYVNVFTSVRAAARPHPGTAAPARRTGTEGNA</sequence>
<organism evidence="2 3">
    <name type="scientific">Streptomonospora litoralis</name>
    <dbReference type="NCBI Taxonomy" id="2498135"/>
    <lineage>
        <taxon>Bacteria</taxon>
        <taxon>Bacillati</taxon>
        <taxon>Actinomycetota</taxon>
        <taxon>Actinomycetes</taxon>
        <taxon>Streptosporangiales</taxon>
        <taxon>Nocardiopsidaceae</taxon>
        <taxon>Streptomonospora</taxon>
    </lineage>
</organism>
<dbReference type="KEGG" id="strr:EKD16_21430"/>
<reference evidence="2 3" key="1">
    <citation type="submission" date="2019-02" db="EMBL/GenBank/DDBJ databases">
        <authorList>
            <person name="Khodamoradi S."/>
            <person name="Hahnke R.L."/>
            <person name="Kaempfer P."/>
            <person name="Schumann P."/>
            <person name="Rohde M."/>
            <person name="Steinert M."/>
            <person name="Luzhetskyy A."/>
            <person name="Wink J."/>
            <person name="Ruckert C."/>
        </authorList>
    </citation>
    <scope>NUCLEOTIDE SEQUENCE [LARGE SCALE GENOMIC DNA]</scope>
    <source>
        <strain evidence="2 3">M2</strain>
    </source>
</reference>
<name>A0A4P6Q902_9ACTN</name>